<dbReference type="GeneID" id="102976522"/>
<protein>
    <recommendedName>
        <fullName evidence="5">NADH dehydrogenase [ubiquinone] 1 beta subcomplex subunit 7</fullName>
    </recommendedName>
    <alternativeName>
        <fullName evidence="13">Complex I-B18</fullName>
    </alternativeName>
    <alternativeName>
        <fullName evidence="14">NADH-ubiquinone oxidoreductase B18 subunit</fullName>
    </alternativeName>
</protein>
<keyword evidence="9" id="KW-0249">Electron transport</keyword>
<reference evidence="16" key="1">
    <citation type="submission" date="2025-08" db="UniProtKB">
        <authorList>
            <consortium name="RefSeq"/>
        </authorList>
    </citation>
    <scope>IDENTIFICATION</scope>
    <source>
        <tissue evidence="16">Muscle</tissue>
    </source>
</reference>
<keyword evidence="7" id="KW-0679">Respiratory chain</keyword>
<evidence type="ECO:0000256" key="14">
    <source>
        <dbReference type="ARBA" id="ARBA00030710"/>
    </source>
</evidence>
<proteinExistence type="inferred from homology"/>
<dbReference type="AlphaFoldDB" id="A0A2Y9FRZ3"/>
<accession>A0A2Y9FRZ3</accession>
<dbReference type="CTD" id="4713"/>
<keyword evidence="10" id="KW-0496">Mitochondrion</keyword>
<keyword evidence="11" id="KW-0472">Membrane</keyword>
<dbReference type="PANTHER" id="PTHR20900">
    <property type="entry name" value="NADH:UBIQUINONE OXIDOREDUCTASE B18-LIKE SUBUNIT"/>
    <property type="match status" value="1"/>
</dbReference>
<dbReference type="InterPro" id="IPR008698">
    <property type="entry name" value="NDUB7"/>
</dbReference>
<dbReference type="PANTHER" id="PTHR20900:SF0">
    <property type="entry name" value="NADH DEHYDROGENASE [UBIQUINONE] 1 BETA SUBCOMPLEX SUBUNIT 7"/>
    <property type="match status" value="1"/>
</dbReference>
<dbReference type="GO" id="GO:0008137">
    <property type="term" value="F:NADH dehydrogenase (ubiquinone) activity"/>
    <property type="evidence" value="ECO:0007669"/>
    <property type="project" value="Ensembl"/>
</dbReference>
<evidence type="ECO:0000256" key="10">
    <source>
        <dbReference type="ARBA" id="ARBA00023128"/>
    </source>
</evidence>
<sequence length="137" mass="16079">MGAHLARRYLGDASVEPDPLRMPTFPPDYGFPGRKEREMVATQQEMNDAQLVLQQRDYCAHHLIRLLKCKRDHFPSFLACKQEQHGWDYCEHLDYVKRMKEFERERRLLQRKKRREQREADVARSVGAGDVGPGVAL</sequence>
<dbReference type="GO" id="GO:0005758">
    <property type="term" value="C:mitochondrial intermembrane space"/>
    <property type="evidence" value="ECO:0007669"/>
    <property type="project" value="UniProtKB-SubCell"/>
</dbReference>
<name>A0A2Y9FRZ3_PHYMC</name>
<comment type="subcellular location">
    <subcellularLocation>
        <location evidence="3">Mitochondrion inner membrane</location>
        <topology evidence="3">Peripheral membrane protein</topology>
    </subcellularLocation>
    <subcellularLocation>
        <location evidence="2">Mitochondrion intermembrane space</location>
    </subcellularLocation>
</comment>
<evidence type="ECO:0000256" key="7">
    <source>
        <dbReference type="ARBA" id="ARBA00022660"/>
    </source>
</evidence>
<dbReference type="FunCoup" id="A0A2Y9FRZ3">
    <property type="interactions" value="2222"/>
</dbReference>
<dbReference type="GO" id="GO:0045271">
    <property type="term" value="C:respiratory chain complex I"/>
    <property type="evidence" value="ECO:0007669"/>
    <property type="project" value="Ensembl"/>
</dbReference>
<comment type="function">
    <text evidence="1">Accessory subunit of the mitochondrial membrane respiratory chain NADH dehydrogenase (Complex I), that is believed not to be involved in catalysis. Complex I functions in the transfer of electrons from NADH to the respiratory chain. The immediate electron acceptor for the enzyme is believed to be ubiquinone.</text>
</comment>
<gene>
    <name evidence="16" type="primary">NDUFB7</name>
</gene>
<dbReference type="Proteomes" id="UP000248484">
    <property type="component" value="Unplaced"/>
</dbReference>
<dbReference type="Pfam" id="PF05676">
    <property type="entry name" value="NDUF_B7"/>
    <property type="match status" value="1"/>
</dbReference>
<comment type="similarity">
    <text evidence="4">Belongs to the complex I NDUFB7 subunit family.</text>
</comment>
<dbReference type="InParanoid" id="A0A2Y9FRZ3"/>
<dbReference type="RefSeq" id="XP_007129499.1">
    <property type="nucleotide sequence ID" value="XM_007129437.3"/>
</dbReference>
<keyword evidence="12" id="KW-1015">Disulfide bond</keyword>
<evidence type="ECO:0000256" key="2">
    <source>
        <dbReference type="ARBA" id="ARBA00004569"/>
    </source>
</evidence>
<organism evidence="15 16">
    <name type="scientific">Physeter macrocephalus</name>
    <name type="common">Sperm whale</name>
    <name type="synonym">Physeter catodon</name>
    <dbReference type="NCBI Taxonomy" id="9755"/>
    <lineage>
        <taxon>Eukaryota</taxon>
        <taxon>Metazoa</taxon>
        <taxon>Chordata</taxon>
        <taxon>Craniata</taxon>
        <taxon>Vertebrata</taxon>
        <taxon>Euteleostomi</taxon>
        <taxon>Mammalia</taxon>
        <taxon>Eutheria</taxon>
        <taxon>Laurasiatheria</taxon>
        <taxon>Artiodactyla</taxon>
        <taxon>Whippomorpha</taxon>
        <taxon>Cetacea</taxon>
        <taxon>Odontoceti</taxon>
        <taxon>Physeteridae</taxon>
        <taxon>Physeter</taxon>
    </lineage>
</organism>
<evidence type="ECO:0000256" key="9">
    <source>
        <dbReference type="ARBA" id="ARBA00022982"/>
    </source>
</evidence>
<evidence type="ECO:0000256" key="12">
    <source>
        <dbReference type="ARBA" id="ARBA00023157"/>
    </source>
</evidence>
<evidence type="ECO:0000256" key="13">
    <source>
        <dbReference type="ARBA" id="ARBA00030188"/>
    </source>
</evidence>
<evidence type="ECO:0000256" key="1">
    <source>
        <dbReference type="ARBA" id="ARBA00003195"/>
    </source>
</evidence>
<evidence type="ECO:0000256" key="5">
    <source>
        <dbReference type="ARBA" id="ARBA00018677"/>
    </source>
</evidence>
<keyword evidence="6" id="KW-0813">Transport</keyword>
<dbReference type="GO" id="GO:0005743">
    <property type="term" value="C:mitochondrial inner membrane"/>
    <property type="evidence" value="ECO:0007669"/>
    <property type="project" value="UniProtKB-SubCell"/>
</dbReference>
<dbReference type="STRING" id="9755.ENSPCTP00005027046"/>
<keyword evidence="8" id="KW-0999">Mitochondrion inner membrane</keyword>
<keyword evidence="15" id="KW-1185">Reference proteome</keyword>
<evidence type="ECO:0000256" key="8">
    <source>
        <dbReference type="ARBA" id="ARBA00022792"/>
    </source>
</evidence>
<evidence type="ECO:0000256" key="6">
    <source>
        <dbReference type="ARBA" id="ARBA00022448"/>
    </source>
</evidence>
<evidence type="ECO:0000256" key="3">
    <source>
        <dbReference type="ARBA" id="ARBA00004637"/>
    </source>
</evidence>
<evidence type="ECO:0000313" key="16">
    <source>
        <dbReference type="RefSeq" id="XP_007129499.1"/>
    </source>
</evidence>
<evidence type="ECO:0000313" key="15">
    <source>
        <dbReference type="Proteomes" id="UP000248484"/>
    </source>
</evidence>
<dbReference type="KEGG" id="pcad:102976522"/>
<evidence type="ECO:0000256" key="4">
    <source>
        <dbReference type="ARBA" id="ARBA00008006"/>
    </source>
</evidence>
<dbReference type="OrthoDB" id="268414at2759"/>
<evidence type="ECO:0000256" key="11">
    <source>
        <dbReference type="ARBA" id="ARBA00023136"/>
    </source>
</evidence>